<accession>A0A1I8F7G4</accession>
<protein>
    <submittedName>
        <fullName evidence="3">Protein kinase domain-containing protein</fullName>
    </submittedName>
</protein>
<evidence type="ECO:0000313" key="2">
    <source>
        <dbReference type="Proteomes" id="UP000095280"/>
    </source>
</evidence>
<evidence type="ECO:0000256" key="1">
    <source>
        <dbReference type="SAM" id="MobiDB-lite"/>
    </source>
</evidence>
<feature type="compositionally biased region" description="Low complexity" evidence="1">
    <location>
        <begin position="114"/>
        <end position="126"/>
    </location>
</feature>
<evidence type="ECO:0000313" key="3">
    <source>
        <dbReference type="WBParaSite" id="maker-unitig_22084-snap-gene-0.2-mRNA-1"/>
    </source>
</evidence>
<feature type="compositionally biased region" description="Low complexity" evidence="1">
    <location>
        <begin position="79"/>
        <end position="97"/>
    </location>
</feature>
<keyword evidence="2" id="KW-1185">Reference proteome</keyword>
<sequence length="211" mass="22156">NVVHTFEGRQTKSGAAPEFRLVIDNPTIDARLAGGFRAEPMLVEFALSRDKPRHPFMDQEADISAHQLLNCIRQLLQPKTPAKTPTTPLPSGASSASAGGGSRGGPVADFHNRSPSPLGLSSVSSSDAAFESPGGNVGDSSGGAFDDDQPASLTMLKAARPARPPQRPVLRSHSSAALKRNLEAPDFAAVAEPPAELLNEFCGYATEEDTD</sequence>
<dbReference type="Proteomes" id="UP000095280">
    <property type="component" value="Unplaced"/>
</dbReference>
<dbReference type="AlphaFoldDB" id="A0A1I8F7G4"/>
<name>A0A1I8F7G4_9PLAT</name>
<organism evidence="2 3">
    <name type="scientific">Macrostomum lignano</name>
    <dbReference type="NCBI Taxonomy" id="282301"/>
    <lineage>
        <taxon>Eukaryota</taxon>
        <taxon>Metazoa</taxon>
        <taxon>Spiralia</taxon>
        <taxon>Lophotrochozoa</taxon>
        <taxon>Platyhelminthes</taxon>
        <taxon>Rhabditophora</taxon>
        <taxon>Macrostomorpha</taxon>
        <taxon>Macrostomida</taxon>
        <taxon>Macrostomidae</taxon>
        <taxon>Macrostomum</taxon>
    </lineage>
</organism>
<dbReference type="WBParaSite" id="maker-unitig_22084-snap-gene-0.2-mRNA-1">
    <property type="protein sequence ID" value="maker-unitig_22084-snap-gene-0.2-mRNA-1"/>
    <property type="gene ID" value="maker-unitig_22084-snap-gene-0.2"/>
</dbReference>
<proteinExistence type="predicted"/>
<feature type="region of interest" description="Disordered" evidence="1">
    <location>
        <begin position="79"/>
        <end position="176"/>
    </location>
</feature>
<reference evidence="3" key="1">
    <citation type="submission" date="2016-11" db="UniProtKB">
        <authorList>
            <consortium name="WormBaseParasite"/>
        </authorList>
    </citation>
    <scope>IDENTIFICATION</scope>
</reference>